<dbReference type="KEGG" id="och:CES85_4880"/>
<evidence type="ECO:0000313" key="2">
    <source>
        <dbReference type="Proteomes" id="UP000215256"/>
    </source>
</evidence>
<name>A0A248UBL7_9HYPH</name>
<protein>
    <submittedName>
        <fullName evidence="1">Uncharacterized protein</fullName>
    </submittedName>
</protein>
<organism evidence="1 2">
    <name type="scientific">Ochrobactrum quorumnocens</name>
    <dbReference type="NCBI Taxonomy" id="271865"/>
    <lineage>
        <taxon>Bacteria</taxon>
        <taxon>Pseudomonadati</taxon>
        <taxon>Pseudomonadota</taxon>
        <taxon>Alphaproteobacteria</taxon>
        <taxon>Hyphomicrobiales</taxon>
        <taxon>Brucellaceae</taxon>
        <taxon>Brucella/Ochrobactrum group</taxon>
        <taxon>Ochrobactrum</taxon>
    </lineage>
</organism>
<dbReference type="AlphaFoldDB" id="A0A248UBL7"/>
<sequence length="39" mass="4494">MELGAKKLKRNLLGSSRITRQDDFIRGELQIIEAVFCFP</sequence>
<dbReference type="Proteomes" id="UP000215256">
    <property type="component" value="Chromosome 2"/>
</dbReference>
<accession>A0A248UBL7</accession>
<proteinExistence type="predicted"/>
<reference evidence="1 2" key="1">
    <citation type="submission" date="2017-07" db="EMBL/GenBank/DDBJ databases">
        <title>Phylogenetic study on the rhizospheric bacterium Ochrobactrum sp. A44.</title>
        <authorList>
            <person name="Krzyzanowska D.M."/>
            <person name="Ossowicki A."/>
            <person name="Rajewska M."/>
            <person name="Maciag T."/>
            <person name="Kaczynski Z."/>
            <person name="Czerwicka M."/>
            <person name="Jafra S."/>
        </authorList>
    </citation>
    <scope>NUCLEOTIDE SEQUENCE [LARGE SCALE GENOMIC DNA]</scope>
    <source>
        <strain evidence="1 2">A44</strain>
    </source>
</reference>
<dbReference type="EMBL" id="CP022603">
    <property type="protein sequence ID" value="ASV84088.1"/>
    <property type="molecule type" value="Genomic_DNA"/>
</dbReference>
<gene>
    <name evidence="1" type="ORF">CES85_4880</name>
</gene>
<evidence type="ECO:0000313" key="1">
    <source>
        <dbReference type="EMBL" id="ASV84088.1"/>
    </source>
</evidence>